<accession>A0A409Y5T7</accession>
<keyword evidence="5" id="KW-1185">Reference proteome</keyword>
<evidence type="ECO:0000313" key="4">
    <source>
        <dbReference type="EMBL" id="PPQ98392.1"/>
    </source>
</evidence>
<feature type="region of interest" description="Disordered" evidence="2">
    <location>
        <begin position="1"/>
        <end position="38"/>
    </location>
</feature>
<evidence type="ECO:0000256" key="1">
    <source>
        <dbReference type="ARBA" id="ARBA00022737"/>
    </source>
</evidence>
<dbReference type="GO" id="GO:0005078">
    <property type="term" value="F:MAP-kinase scaffold activity"/>
    <property type="evidence" value="ECO:0007669"/>
    <property type="project" value="TreeGrafter"/>
</dbReference>
<feature type="compositionally biased region" description="Polar residues" evidence="2">
    <location>
        <begin position="416"/>
        <end position="426"/>
    </location>
</feature>
<dbReference type="GO" id="GO:1902716">
    <property type="term" value="C:cell cortex of growing cell tip"/>
    <property type="evidence" value="ECO:0007669"/>
    <property type="project" value="TreeGrafter"/>
</dbReference>
<feature type="compositionally biased region" description="Basic and acidic residues" evidence="2">
    <location>
        <begin position="222"/>
        <end position="241"/>
    </location>
</feature>
<dbReference type="GO" id="GO:0005826">
    <property type="term" value="C:actomyosin contractile ring"/>
    <property type="evidence" value="ECO:0007669"/>
    <property type="project" value="TreeGrafter"/>
</dbReference>
<feature type="compositionally biased region" description="Basic and acidic residues" evidence="2">
    <location>
        <begin position="24"/>
        <end position="33"/>
    </location>
</feature>
<keyword evidence="1" id="KW-0677">Repeat</keyword>
<evidence type="ECO:0000259" key="3">
    <source>
        <dbReference type="SMART" id="SM00555"/>
    </source>
</evidence>
<dbReference type="SMART" id="SM00555">
    <property type="entry name" value="GIT"/>
    <property type="match status" value="2"/>
</dbReference>
<evidence type="ECO:0000256" key="2">
    <source>
        <dbReference type="SAM" id="MobiDB-lite"/>
    </source>
</evidence>
<gene>
    <name evidence="4" type="ORF">CVT24_004071</name>
</gene>
<dbReference type="PANTHER" id="PTHR21601:SF0">
    <property type="entry name" value="PROTEIN SPA2-RELATED"/>
    <property type="match status" value="1"/>
</dbReference>
<feature type="compositionally biased region" description="Low complexity" evidence="2">
    <location>
        <begin position="293"/>
        <end position="305"/>
    </location>
</feature>
<feature type="compositionally biased region" description="Basic and acidic residues" evidence="2">
    <location>
        <begin position="326"/>
        <end position="357"/>
    </location>
</feature>
<feature type="compositionally biased region" description="Low complexity" evidence="2">
    <location>
        <begin position="796"/>
        <end position="809"/>
    </location>
</feature>
<dbReference type="AlphaFoldDB" id="A0A409Y5T7"/>
<feature type="compositionally biased region" description="Polar residues" evidence="2">
    <location>
        <begin position="7"/>
        <end position="20"/>
    </location>
</feature>
<feature type="compositionally biased region" description="Basic and acidic residues" evidence="2">
    <location>
        <begin position="205"/>
        <end position="215"/>
    </location>
</feature>
<feature type="region of interest" description="Disordered" evidence="2">
    <location>
        <begin position="791"/>
        <end position="910"/>
    </location>
</feature>
<comment type="caution">
    <text evidence="4">The sequence shown here is derived from an EMBL/GenBank/DDBJ whole genome shotgun (WGS) entry which is preliminary data.</text>
</comment>
<protein>
    <recommendedName>
        <fullName evidence="3">GIT Spa2 homology (SHD) domain-containing protein</fullName>
    </recommendedName>
</protein>
<dbReference type="InterPro" id="IPR056439">
    <property type="entry name" value="VBS_C3G9"/>
</dbReference>
<dbReference type="InterPro" id="IPR013724">
    <property type="entry name" value="GIT_SHD"/>
</dbReference>
<dbReference type="Pfam" id="PF08518">
    <property type="entry name" value="GIT_SHD"/>
    <property type="match status" value="2"/>
</dbReference>
<evidence type="ECO:0000313" key="5">
    <source>
        <dbReference type="Proteomes" id="UP000284842"/>
    </source>
</evidence>
<dbReference type="EMBL" id="NHTK01001383">
    <property type="protein sequence ID" value="PPQ98392.1"/>
    <property type="molecule type" value="Genomic_DNA"/>
</dbReference>
<dbReference type="InterPro" id="IPR039892">
    <property type="entry name" value="Spa2/Sph1"/>
</dbReference>
<dbReference type="OrthoDB" id="5588096at2759"/>
<dbReference type="Proteomes" id="UP000284842">
    <property type="component" value="Unassembled WGS sequence"/>
</dbReference>
<feature type="domain" description="GIT Spa2 homology (SHD)" evidence="3">
    <location>
        <begin position="121"/>
        <end position="151"/>
    </location>
</feature>
<feature type="region of interest" description="Disordered" evidence="2">
    <location>
        <begin position="149"/>
        <end position="305"/>
    </location>
</feature>
<feature type="compositionally biased region" description="Low complexity" evidence="2">
    <location>
        <begin position="375"/>
        <end position="391"/>
    </location>
</feature>
<dbReference type="Pfam" id="PF23742">
    <property type="entry name" value="VBS_C3G9"/>
    <property type="match status" value="1"/>
</dbReference>
<feature type="compositionally biased region" description="Polar residues" evidence="2">
    <location>
        <begin position="275"/>
        <end position="292"/>
    </location>
</feature>
<sequence length="1023" mass="112738">MKRQPSRAPSPTPTAFSGISNYRADYKQSKDAKGAPAVPQIDYRSVSRTHYVELGKYLASYLAKAPPGSRTTARSKLTRLTSQQFHELSTDVYDELVRRKNEREVPFLPVKEEFHPKRNQARQKLATLPSTRFEDLSSDVYFELSRRYPEFKEDPLGGQTPSSAWDDIPAADYAPQRTTSTSRTSGRASADRPPDSGYGSGSQRRPSEDRRRPSEDQYSSGRRSEDTYRRQEDPYAGREETLANALASRRKPSQDTTRRSEDRERERAEFGRRPSQATTNTMASDNTATGNNAPSAPAAQSTTATSMVIIPAKSTMMEEEYIDIPYGRDMRESTTLEEQDKRGLDVGRDRARERDTLGLEQEPDSASEYPSPLSARSPPAGLGGLAARLASVEAEDSDMANEGRNPADDYFGRASVDSTRSANLRGNPNDARGGSRASVAAEETEKMKRDYEYKIARMQTEITTLQREVADGAEAERRRLESEARVRQLEDELASVRQRAEEQSSAMRGLQKELDELKELRKREAMQAQDDREELAIYRDRCMKLEEENEMRQEMMQTDPDSIEQLRVDMEGLLIEISDLSRRNDELMSSKDSDNLLIRELDNQLKDYKRKYEQAKTELRSVKGVSISNMYQNFASSTHEATSQLFLQAPKFDKLEDQLPMAPDGGILDIHITAFLSAIDSLLTAGRSNAPTRVLTPMKAVVNAVTNIMDDIKAFERRPQRDRADVDMDALRSLRDRAEATLSNLVAATKTHASASGMSPVSLLDAAASHVSLTITEIGRTVCIRRASKAEQDQLSSSAGSSMTGSTATNGYSPALRPVDESRGYGSSSPSSHARKGSQASVASSMRGRYTESPGSPPTSSLGGRGYTRRPPSANSSVQTNSPPPIFDSSNMTGGVSDDSGPADGSETDPWTELKPYLEAQTESIVYAIQSVLSGVRSPQPSPTLNENITQIITIVASIVAVCNDNLPPGGAVQGKEILKELTDQANKLSEVQASAEMTKESRQAMAKSSFAIANAMKGLTKL</sequence>
<name>A0A409Y5T7_9AGAR</name>
<dbReference type="Pfam" id="PF12205">
    <property type="entry name" value="GIT1_C"/>
    <property type="match status" value="1"/>
</dbReference>
<feature type="domain" description="GIT Spa2 homology (SHD)" evidence="3">
    <location>
        <begin position="73"/>
        <end position="103"/>
    </location>
</feature>
<organism evidence="4 5">
    <name type="scientific">Panaeolus cyanescens</name>
    <dbReference type="NCBI Taxonomy" id="181874"/>
    <lineage>
        <taxon>Eukaryota</taxon>
        <taxon>Fungi</taxon>
        <taxon>Dikarya</taxon>
        <taxon>Basidiomycota</taxon>
        <taxon>Agaricomycotina</taxon>
        <taxon>Agaricomycetes</taxon>
        <taxon>Agaricomycetidae</taxon>
        <taxon>Agaricales</taxon>
        <taxon>Agaricineae</taxon>
        <taxon>Galeropsidaceae</taxon>
        <taxon>Panaeolus</taxon>
    </lineage>
</organism>
<dbReference type="STRING" id="181874.A0A409Y5T7"/>
<feature type="region of interest" description="Disordered" evidence="2">
    <location>
        <begin position="324"/>
        <end position="446"/>
    </location>
</feature>
<dbReference type="InterPro" id="IPR022018">
    <property type="entry name" value="GIT1_C"/>
</dbReference>
<reference evidence="4 5" key="1">
    <citation type="journal article" date="2018" name="Evol. Lett.">
        <title>Horizontal gene cluster transfer increased hallucinogenic mushroom diversity.</title>
        <authorList>
            <person name="Reynolds H.T."/>
            <person name="Vijayakumar V."/>
            <person name="Gluck-Thaler E."/>
            <person name="Korotkin H.B."/>
            <person name="Matheny P.B."/>
            <person name="Slot J.C."/>
        </authorList>
    </citation>
    <scope>NUCLEOTIDE SEQUENCE [LARGE SCALE GENOMIC DNA]</scope>
    <source>
        <strain evidence="4 5">2629</strain>
    </source>
</reference>
<dbReference type="InParanoid" id="A0A409Y5T7"/>
<feature type="compositionally biased region" description="Basic and acidic residues" evidence="2">
    <location>
        <begin position="252"/>
        <end position="272"/>
    </location>
</feature>
<dbReference type="PANTHER" id="PTHR21601">
    <property type="entry name" value="SPA2 PROTEIN"/>
    <property type="match status" value="1"/>
</dbReference>
<feature type="compositionally biased region" description="Low complexity" evidence="2">
    <location>
        <begin position="177"/>
        <end position="188"/>
    </location>
</feature>
<proteinExistence type="predicted"/>